<dbReference type="Pfam" id="PF13443">
    <property type="entry name" value="HTH_26"/>
    <property type="match status" value="1"/>
</dbReference>
<accession>A0ABY6CU48</accession>
<evidence type="ECO:0000313" key="2">
    <source>
        <dbReference type="EMBL" id="UXP34040.1"/>
    </source>
</evidence>
<dbReference type="InterPro" id="IPR001387">
    <property type="entry name" value="Cro/C1-type_HTH"/>
</dbReference>
<gene>
    <name evidence="2" type="ORF">N6H18_08800</name>
</gene>
<proteinExistence type="predicted"/>
<reference evidence="2" key="1">
    <citation type="submission" date="2022-09" db="EMBL/GenBank/DDBJ databases">
        <title>Comparative genomics and taxonomic characterization of three novel marine species of genus Reichenbachiella exhibiting antioxidant and polysaccharide degradation activities.</title>
        <authorList>
            <person name="Muhammad N."/>
            <person name="Lee Y.-J."/>
            <person name="Ko J."/>
            <person name="Kim S.-G."/>
        </authorList>
    </citation>
    <scope>NUCLEOTIDE SEQUENCE</scope>
    <source>
        <strain evidence="2">BKB1-1</strain>
    </source>
</reference>
<protein>
    <submittedName>
        <fullName evidence="2">Helix-turn-helix transcriptional regulator</fullName>
    </submittedName>
</protein>
<keyword evidence="3" id="KW-1185">Reference proteome</keyword>
<evidence type="ECO:0000259" key="1">
    <source>
        <dbReference type="Pfam" id="PF13443"/>
    </source>
</evidence>
<feature type="domain" description="HTH cro/C1-type" evidence="1">
    <location>
        <begin position="15"/>
        <end position="66"/>
    </location>
</feature>
<evidence type="ECO:0000313" key="3">
    <source>
        <dbReference type="Proteomes" id="UP001065174"/>
    </source>
</evidence>
<name>A0ABY6CU48_9BACT</name>
<organism evidence="2 3">
    <name type="scientific">Reichenbachiella agarivorans</name>
    <dbReference type="NCBI Taxonomy" id="2979464"/>
    <lineage>
        <taxon>Bacteria</taxon>
        <taxon>Pseudomonadati</taxon>
        <taxon>Bacteroidota</taxon>
        <taxon>Cytophagia</taxon>
        <taxon>Cytophagales</taxon>
        <taxon>Reichenbachiellaceae</taxon>
        <taxon>Reichenbachiella</taxon>
    </lineage>
</organism>
<dbReference type="Proteomes" id="UP001065174">
    <property type="component" value="Chromosome"/>
</dbReference>
<dbReference type="EMBL" id="CP106679">
    <property type="protein sequence ID" value="UXP34040.1"/>
    <property type="molecule type" value="Genomic_DNA"/>
</dbReference>
<sequence length="113" mass="13052">MLKLNLEYIFRIRAIKNPYGFIKKLGFSHDVCHRLAHGQTLGVKMNQLEALCLALHCTPNDLMEFKDLDNKVSSDHPMNALIRDSATLDSMDKLRKLPLDKIELLQKMMENLE</sequence>
<dbReference type="RefSeq" id="WP_262311466.1">
    <property type="nucleotide sequence ID" value="NZ_CP106679.1"/>
</dbReference>